<gene>
    <name evidence="3" type="ORF">METZ01_LOCUS80427</name>
</gene>
<dbReference type="Pfam" id="PF00085">
    <property type="entry name" value="Thioredoxin"/>
    <property type="match status" value="1"/>
</dbReference>
<dbReference type="AlphaFoldDB" id="A0A381ULB1"/>
<proteinExistence type="predicted"/>
<feature type="domain" description="Thioredoxin" evidence="2">
    <location>
        <begin position="1"/>
        <end position="108"/>
    </location>
</feature>
<organism evidence="3">
    <name type="scientific">marine metagenome</name>
    <dbReference type="NCBI Taxonomy" id="408172"/>
    <lineage>
        <taxon>unclassified sequences</taxon>
        <taxon>metagenomes</taxon>
        <taxon>ecological metagenomes</taxon>
    </lineage>
</organism>
<name>A0A381ULB1_9ZZZZ</name>
<dbReference type="PANTHER" id="PTHR46115">
    <property type="entry name" value="THIOREDOXIN-LIKE PROTEIN 1"/>
    <property type="match status" value="1"/>
</dbReference>
<dbReference type="InterPro" id="IPR036249">
    <property type="entry name" value="Thioredoxin-like_sf"/>
</dbReference>
<keyword evidence="1" id="KW-1015">Disulfide bond</keyword>
<evidence type="ECO:0000259" key="2">
    <source>
        <dbReference type="PROSITE" id="PS51352"/>
    </source>
</evidence>
<dbReference type="EMBL" id="UINC01006445">
    <property type="protein sequence ID" value="SVA27573.1"/>
    <property type="molecule type" value="Genomic_DNA"/>
</dbReference>
<protein>
    <recommendedName>
        <fullName evidence="2">Thioredoxin domain-containing protein</fullName>
    </recommendedName>
</protein>
<dbReference type="Gene3D" id="3.40.30.10">
    <property type="entry name" value="Glutaredoxin"/>
    <property type="match status" value="1"/>
</dbReference>
<reference evidence="3" key="1">
    <citation type="submission" date="2018-05" db="EMBL/GenBank/DDBJ databases">
        <authorList>
            <person name="Lanie J.A."/>
            <person name="Ng W.-L."/>
            <person name="Kazmierczak K.M."/>
            <person name="Andrzejewski T.M."/>
            <person name="Davidsen T.M."/>
            <person name="Wayne K.J."/>
            <person name="Tettelin H."/>
            <person name="Glass J.I."/>
            <person name="Rusch D."/>
            <person name="Podicherti R."/>
            <person name="Tsui H.-C.T."/>
            <person name="Winkler M.E."/>
        </authorList>
    </citation>
    <scope>NUCLEOTIDE SEQUENCE</scope>
</reference>
<dbReference type="SUPFAM" id="SSF52833">
    <property type="entry name" value="Thioredoxin-like"/>
    <property type="match status" value="1"/>
</dbReference>
<accession>A0A381ULB1</accession>
<sequence>MSRVVEITDIEELEKITKKYPSNLIIIDFSASWCMPCQTIKPIFAELSQKYENCIFLKVDVDEADELMDFFGPESLPTFILMKNGKAFHKWSGADQDTLKRNVEKYMNFDVSELEEEDKEQSNVDV</sequence>
<dbReference type="InterPro" id="IPR013766">
    <property type="entry name" value="Thioredoxin_domain"/>
</dbReference>
<evidence type="ECO:0000256" key="1">
    <source>
        <dbReference type="ARBA" id="ARBA00023157"/>
    </source>
</evidence>
<dbReference type="PROSITE" id="PS51352">
    <property type="entry name" value="THIOREDOXIN_2"/>
    <property type="match status" value="1"/>
</dbReference>
<evidence type="ECO:0000313" key="3">
    <source>
        <dbReference type="EMBL" id="SVA27573.1"/>
    </source>
</evidence>
<dbReference type="CDD" id="cd02947">
    <property type="entry name" value="TRX_family"/>
    <property type="match status" value="1"/>
</dbReference>